<dbReference type="Proteomes" id="UP001362999">
    <property type="component" value="Unassembled WGS sequence"/>
</dbReference>
<dbReference type="EMBL" id="JAWWNJ010000072">
    <property type="protein sequence ID" value="KAK7007153.1"/>
    <property type="molecule type" value="Genomic_DNA"/>
</dbReference>
<accession>A0AAW0AD42</accession>
<dbReference type="AlphaFoldDB" id="A0AAW0AD42"/>
<gene>
    <name evidence="1" type="ORF">R3P38DRAFT_3031890</name>
</gene>
<reference evidence="1 2" key="1">
    <citation type="journal article" date="2024" name="J Genomics">
        <title>Draft genome sequencing and assembly of Favolaschia claudopus CIRM-BRFM 2984 isolated from oak limbs.</title>
        <authorList>
            <person name="Navarro D."/>
            <person name="Drula E."/>
            <person name="Chaduli D."/>
            <person name="Cazenave R."/>
            <person name="Ahrendt S."/>
            <person name="Wang J."/>
            <person name="Lipzen A."/>
            <person name="Daum C."/>
            <person name="Barry K."/>
            <person name="Grigoriev I.V."/>
            <person name="Favel A."/>
            <person name="Rosso M.N."/>
            <person name="Martin F."/>
        </authorList>
    </citation>
    <scope>NUCLEOTIDE SEQUENCE [LARGE SCALE GENOMIC DNA]</scope>
    <source>
        <strain evidence="1 2">CIRM-BRFM 2984</strain>
    </source>
</reference>
<sequence length="363" mass="40399">MLHVTPVQRTDVSVLYCTEQALAGGVMRKRPQDDVPSHKRPLLSLPDETISEIFIRFLPLYPEPPPLAGRYSPIVLTHICHRLREIARATPELWRAINLVSLLHQRAGKDAALGGPIWLDSSGCLPISLKYDCHYEAMQDSLDGGLLATLVQYRSRWEHLVLYQGDLRQLDAISAPLPLIRTLTLVCARRVPGSTVPTTTVALHSCNLPQLHSVHLVFIEPMSITLPWHQLTSLELGGISFDDALVAFEQAEALITLKLDIYHSPFQSGGATLVFSFLKTLQIVPYWAQHGLFHLMTISAPALRTLHISEHILGGGTSERICSLQEFITISGCSLHELRIVDANMSETTYRTAFPGIQFIEVL</sequence>
<name>A0AAW0AD42_9AGAR</name>
<evidence type="ECO:0000313" key="2">
    <source>
        <dbReference type="Proteomes" id="UP001362999"/>
    </source>
</evidence>
<organism evidence="1 2">
    <name type="scientific">Favolaschia claudopus</name>
    <dbReference type="NCBI Taxonomy" id="2862362"/>
    <lineage>
        <taxon>Eukaryota</taxon>
        <taxon>Fungi</taxon>
        <taxon>Dikarya</taxon>
        <taxon>Basidiomycota</taxon>
        <taxon>Agaricomycotina</taxon>
        <taxon>Agaricomycetes</taxon>
        <taxon>Agaricomycetidae</taxon>
        <taxon>Agaricales</taxon>
        <taxon>Marasmiineae</taxon>
        <taxon>Mycenaceae</taxon>
        <taxon>Favolaschia</taxon>
    </lineage>
</organism>
<proteinExistence type="predicted"/>
<evidence type="ECO:0000313" key="1">
    <source>
        <dbReference type="EMBL" id="KAK7007153.1"/>
    </source>
</evidence>
<comment type="caution">
    <text evidence="1">The sequence shown here is derived from an EMBL/GenBank/DDBJ whole genome shotgun (WGS) entry which is preliminary data.</text>
</comment>
<keyword evidence="2" id="KW-1185">Reference proteome</keyword>
<evidence type="ECO:0008006" key="3">
    <source>
        <dbReference type="Google" id="ProtNLM"/>
    </source>
</evidence>
<protein>
    <recommendedName>
        <fullName evidence="3">F-box domain-containing protein</fullName>
    </recommendedName>
</protein>